<dbReference type="PANTHER" id="PTHR44688:SF16">
    <property type="entry name" value="DNA-BINDING TRANSCRIPTIONAL ACTIVATOR DEVR_DOSR"/>
    <property type="match status" value="1"/>
</dbReference>
<dbReference type="Proteomes" id="UP001350972">
    <property type="component" value="Chromosome"/>
</dbReference>
<evidence type="ECO:0000256" key="1">
    <source>
        <dbReference type="ARBA" id="ARBA00023015"/>
    </source>
</evidence>
<name>A0A225TZ76_RAOOR</name>
<evidence type="ECO:0000313" key="6">
    <source>
        <dbReference type="EMBL" id="UXE39064.1"/>
    </source>
</evidence>
<dbReference type="InterPro" id="IPR036388">
    <property type="entry name" value="WH-like_DNA-bd_sf"/>
</dbReference>
<keyword evidence="9" id="KW-1185">Reference proteome</keyword>
<evidence type="ECO:0000313" key="8">
    <source>
        <dbReference type="Proteomes" id="UP000229713"/>
    </source>
</evidence>
<dbReference type="Pfam" id="PF00196">
    <property type="entry name" value="GerE"/>
    <property type="match status" value="1"/>
</dbReference>
<reference evidence="5 8" key="1">
    <citation type="submission" date="2017-07" db="EMBL/GenBank/DDBJ databases">
        <title>Raoultella ornithinolytica strain HH3 draft genome.</title>
        <authorList>
            <person name="Duceppe M.-O."/>
            <person name="Huang H."/>
            <person name="Phipps-Todd B."/>
        </authorList>
    </citation>
    <scope>NUCLEOTIDE SEQUENCE [LARGE SCALE GENOMIC DNA]</scope>
    <source>
        <strain evidence="5 8">HH3</strain>
    </source>
</reference>
<dbReference type="InterPro" id="IPR016032">
    <property type="entry name" value="Sig_transdc_resp-reg_C-effctor"/>
</dbReference>
<dbReference type="SMART" id="SM00421">
    <property type="entry name" value="HTH_LUXR"/>
    <property type="match status" value="1"/>
</dbReference>
<feature type="domain" description="HTH luxR-type" evidence="4">
    <location>
        <begin position="124"/>
        <end position="189"/>
    </location>
</feature>
<dbReference type="PANTHER" id="PTHR44688">
    <property type="entry name" value="DNA-BINDING TRANSCRIPTIONAL ACTIVATOR DEVR_DOSR"/>
    <property type="match status" value="1"/>
</dbReference>
<keyword evidence="2" id="KW-0238">DNA-binding</keyword>
<reference evidence="7 9" key="3">
    <citation type="submission" date="2024-02" db="EMBL/GenBank/DDBJ databases">
        <title>Tn5403 promotes plasmid rearrangements and degradation of the Klebsiella pneumoniae carbapenemase (KPC) transposon Tn4401.</title>
        <authorList>
            <person name="Sheppard A.E."/>
            <person name="Barry K.E."/>
            <person name="Parikh H.I."/>
            <person name="Vegesana K."/>
            <person name="Sebra R."/>
            <person name="George S."/>
            <person name="Sanderson N.D."/>
            <person name="Stoesser N."/>
            <person name="Eyre D.W."/>
            <person name="Crook D.W."/>
            <person name="Walker A.S."/>
            <person name="Mathers A.J."/>
        </authorList>
    </citation>
    <scope>NUCLEOTIDE SEQUENCE [LARGE SCALE GENOMIC DNA]</scope>
    <source>
        <strain evidence="7 9">CAV1921</strain>
    </source>
</reference>
<dbReference type="Proteomes" id="UP000229713">
    <property type="component" value="Unassembled WGS sequence"/>
</dbReference>
<gene>
    <name evidence="5" type="ORF">CFY86_22765</name>
    <name evidence="7" type="ORF">LM286_04600</name>
    <name evidence="6" type="ORF">N2J37_04615</name>
</gene>
<dbReference type="GO" id="GO:0003677">
    <property type="term" value="F:DNA binding"/>
    <property type="evidence" value="ECO:0007669"/>
    <property type="project" value="UniProtKB-KW"/>
</dbReference>
<proteinExistence type="predicted"/>
<keyword evidence="3" id="KW-0804">Transcription</keyword>
<evidence type="ECO:0000256" key="2">
    <source>
        <dbReference type="ARBA" id="ARBA00023125"/>
    </source>
</evidence>
<dbReference type="Gene3D" id="1.10.10.10">
    <property type="entry name" value="Winged helix-like DNA-binding domain superfamily/Winged helix DNA-binding domain"/>
    <property type="match status" value="1"/>
</dbReference>
<evidence type="ECO:0000313" key="9">
    <source>
        <dbReference type="Proteomes" id="UP001350972"/>
    </source>
</evidence>
<dbReference type="PROSITE" id="PS00622">
    <property type="entry name" value="HTH_LUXR_1"/>
    <property type="match status" value="1"/>
</dbReference>
<reference evidence="6" key="2">
    <citation type="submission" date="2022-09" db="EMBL/GenBank/DDBJ databases">
        <title>Multidrug resistance Raoultella ornithinolytica Strain MQB_Silv_108.</title>
        <authorList>
            <person name="Quintela-Baluja M."/>
        </authorList>
    </citation>
    <scope>NUCLEOTIDE SEQUENCE</scope>
    <source>
        <strain evidence="6">MQB_Silv_108</strain>
    </source>
</reference>
<evidence type="ECO:0000313" key="7">
    <source>
        <dbReference type="EMBL" id="WWC12635.1"/>
    </source>
</evidence>
<dbReference type="PROSITE" id="PS50043">
    <property type="entry name" value="HTH_LUXR_2"/>
    <property type="match status" value="1"/>
</dbReference>
<dbReference type="PRINTS" id="PR00038">
    <property type="entry name" value="HTHLUXR"/>
</dbReference>
<dbReference type="SUPFAM" id="SSF46894">
    <property type="entry name" value="C-terminal effector domain of the bipartite response regulators"/>
    <property type="match status" value="1"/>
</dbReference>
<evidence type="ECO:0000259" key="4">
    <source>
        <dbReference type="PROSITE" id="PS50043"/>
    </source>
</evidence>
<dbReference type="RefSeq" id="WP_004867209.1">
    <property type="nucleotide sequence ID" value="NZ_ABDFAB020000010.1"/>
</dbReference>
<sequence length="191" mass="22166">MDRIFLYTDDNLIGQSIHWYMVDNNKNVTTFRYQDITQGAIAPLSGIVIFNVIHKDFSAADTMLLLNDMRWCLLHCTRLILVVRSDIANLFRELINIDNTMILTEKTPLHDFYRAVSTPAVGSEFSVPKKLSARERQVLELTMTCHNNKRIATLLNIDHKTVHSHRIHIMQKLGMHNSRAMHNKIVDMYQC</sequence>
<dbReference type="GO" id="GO:0006355">
    <property type="term" value="P:regulation of DNA-templated transcription"/>
    <property type="evidence" value="ECO:0007669"/>
    <property type="project" value="InterPro"/>
</dbReference>
<dbReference type="PaxDb" id="1286170-RORB6_23205"/>
<dbReference type="EMBL" id="CP104450">
    <property type="protein sequence ID" value="UXE39064.1"/>
    <property type="molecule type" value="Genomic_DNA"/>
</dbReference>
<keyword evidence="1" id="KW-0805">Transcription regulation</keyword>
<protein>
    <submittedName>
        <fullName evidence="5">Helix-turn-helix transcriptional regulator</fullName>
    </submittedName>
    <submittedName>
        <fullName evidence="6">LuxR C-terminal-related transcriptional regulator</fullName>
    </submittedName>
</protein>
<evidence type="ECO:0000313" key="5">
    <source>
        <dbReference type="EMBL" id="PIK82174.1"/>
    </source>
</evidence>
<dbReference type="EMBL" id="NKYI01000029">
    <property type="protein sequence ID" value="PIK82174.1"/>
    <property type="molecule type" value="Genomic_DNA"/>
</dbReference>
<dbReference type="InterPro" id="IPR000792">
    <property type="entry name" value="Tscrpt_reg_LuxR_C"/>
</dbReference>
<dbReference type="CDD" id="cd06170">
    <property type="entry name" value="LuxR_C_like"/>
    <property type="match status" value="1"/>
</dbReference>
<accession>A0A225TZ76</accession>
<evidence type="ECO:0000256" key="3">
    <source>
        <dbReference type="ARBA" id="ARBA00023163"/>
    </source>
</evidence>
<dbReference type="AlphaFoldDB" id="A0A225TZ76"/>
<dbReference type="Proteomes" id="UP001064206">
    <property type="component" value="Chromosome"/>
</dbReference>
<dbReference type="EMBL" id="CP145163">
    <property type="protein sequence ID" value="WWC12635.1"/>
    <property type="molecule type" value="Genomic_DNA"/>
</dbReference>
<organism evidence="5 8">
    <name type="scientific">Raoultella ornithinolytica</name>
    <name type="common">Klebsiella ornithinolytica</name>
    <dbReference type="NCBI Taxonomy" id="54291"/>
    <lineage>
        <taxon>Bacteria</taxon>
        <taxon>Pseudomonadati</taxon>
        <taxon>Pseudomonadota</taxon>
        <taxon>Gammaproteobacteria</taxon>
        <taxon>Enterobacterales</taxon>
        <taxon>Enterobacteriaceae</taxon>
        <taxon>Klebsiella/Raoultella group</taxon>
        <taxon>Raoultella</taxon>
    </lineage>
</organism>